<dbReference type="SUPFAM" id="SSF55729">
    <property type="entry name" value="Acyl-CoA N-acyltransferases (Nat)"/>
    <property type="match status" value="1"/>
</dbReference>
<dbReference type="Pfam" id="PF12746">
    <property type="entry name" value="GNAT_acetyltran"/>
    <property type="match status" value="1"/>
</dbReference>
<evidence type="ECO:0000313" key="2">
    <source>
        <dbReference type="EMBL" id="MEI4800902.1"/>
    </source>
</evidence>
<gene>
    <name evidence="2" type="ORF">WAZ07_06095</name>
</gene>
<name>A0ABU8FDY7_9BACI</name>
<keyword evidence="2" id="KW-0808">Transferase</keyword>
<organism evidence="2 3">
    <name type="scientific">Bacillus bruguierae</name>
    <dbReference type="NCBI Taxonomy" id="3127667"/>
    <lineage>
        <taxon>Bacteria</taxon>
        <taxon>Bacillati</taxon>
        <taxon>Bacillota</taxon>
        <taxon>Bacilli</taxon>
        <taxon>Bacillales</taxon>
        <taxon>Bacillaceae</taxon>
        <taxon>Bacillus</taxon>
    </lineage>
</organism>
<keyword evidence="3" id="KW-1185">Reference proteome</keyword>
<dbReference type="EMBL" id="JBAWSX010000002">
    <property type="protein sequence ID" value="MEI4800902.1"/>
    <property type="molecule type" value="Genomic_DNA"/>
</dbReference>
<dbReference type="EC" id="2.3.1.-" evidence="2"/>
<evidence type="ECO:0000313" key="3">
    <source>
        <dbReference type="Proteomes" id="UP001372526"/>
    </source>
</evidence>
<dbReference type="Proteomes" id="UP001372526">
    <property type="component" value="Unassembled WGS sequence"/>
</dbReference>
<dbReference type="RefSeq" id="WP_336471718.1">
    <property type="nucleotide sequence ID" value="NZ_JBAWSX010000002.1"/>
</dbReference>
<dbReference type="GO" id="GO:0016746">
    <property type="term" value="F:acyltransferase activity"/>
    <property type="evidence" value="ECO:0007669"/>
    <property type="project" value="UniProtKB-KW"/>
</dbReference>
<accession>A0ABU8FDY7</accession>
<dbReference type="InterPro" id="IPR000182">
    <property type="entry name" value="GNAT_dom"/>
</dbReference>
<comment type="caution">
    <text evidence="2">The sequence shown here is derived from an EMBL/GenBank/DDBJ whole genome shotgun (WGS) entry which is preliminary data.</text>
</comment>
<evidence type="ECO:0000259" key="1">
    <source>
        <dbReference type="PROSITE" id="PS51186"/>
    </source>
</evidence>
<protein>
    <submittedName>
        <fullName evidence="2">GNAT family N-acetyltransferase</fullName>
        <ecNumber evidence="2">2.3.1.-</ecNumber>
    </submittedName>
</protein>
<dbReference type="PROSITE" id="PS51186">
    <property type="entry name" value="GNAT"/>
    <property type="match status" value="1"/>
</dbReference>
<dbReference type="PANTHER" id="PTHR31143">
    <property type="match status" value="1"/>
</dbReference>
<dbReference type="InterPro" id="IPR027365">
    <property type="entry name" value="GNAT_acetyltra_YdfB-like"/>
</dbReference>
<feature type="domain" description="N-acetyltransferase" evidence="1">
    <location>
        <begin position="1"/>
        <end position="113"/>
    </location>
</feature>
<dbReference type="Gene3D" id="3.40.630.30">
    <property type="match status" value="1"/>
</dbReference>
<reference evidence="2 3" key="1">
    <citation type="submission" date="2024-01" db="EMBL/GenBank/DDBJ databases">
        <title>Seven novel Bacillus-like species.</title>
        <authorList>
            <person name="Liu G."/>
        </authorList>
    </citation>
    <scope>NUCLEOTIDE SEQUENCE [LARGE SCALE GENOMIC DNA]</scope>
    <source>
        <strain evidence="2 3">FJAT-51639</strain>
    </source>
</reference>
<sequence>MVSKLSLFWSSIESFFEKGIGYVIMYKNEVVSICFSGFVSENTHAVDIETTKEHRGKKLAQKVAHAFVQDCLANGKTPYWDCMEENTPSTVIAESLGFVNVFNYIVYDYQFLSEGQEE</sequence>
<keyword evidence="2" id="KW-0012">Acyltransferase</keyword>
<dbReference type="InterPro" id="IPR016181">
    <property type="entry name" value="Acyl_CoA_acyltransferase"/>
</dbReference>
<dbReference type="PANTHER" id="PTHR31143:SF2">
    <property type="entry name" value="FR47-LIKE DOMAIN-CONTAINING PROTEIN-RELATED"/>
    <property type="match status" value="1"/>
</dbReference>
<proteinExistence type="predicted"/>